<dbReference type="RefSeq" id="WP_220588241.1">
    <property type="nucleotide sequence ID" value="NZ_RKLQ01000002.1"/>
</dbReference>
<gene>
    <name evidence="2" type="ORF">EGD98_10030</name>
</gene>
<keyword evidence="3" id="KW-1185">Reference proteome</keyword>
<dbReference type="PROSITE" id="PS51257">
    <property type="entry name" value="PROKAR_LIPOPROTEIN"/>
    <property type="match status" value="1"/>
</dbReference>
<sequence length="283" mass="30901">MSERSSRRRYLQALGVAGTAGLAGCSSPFGDSPNGTDEPLQTAESLPEWTGWVPAEPVTSGEHELLSIDTQRVREEFPDLADDEWDLSELADELGVAEDDISHLVGLMDDSEYEVSVLTGSFDAETIRSNNDFWWFQMDSYQGYTTVDSEMAFGDGVSILGEYEPVLDRRVGETPPLGENDEDWRTFLSTMAGRTIVYATEGTFQSPTGLEPARTGLSVEKVDGTTEATLAYMFDSESEATDVYENRKGRVNAAATGQGGTVQDISLEGKQVIVTIRGNDITF</sequence>
<feature type="region of interest" description="Disordered" evidence="1">
    <location>
        <begin position="22"/>
        <end position="44"/>
    </location>
</feature>
<accession>A0A8J7YDE1</accession>
<evidence type="ECO:0000256" key="1">
    <source>
        <dbReference type="SAM" id="MobiDB-lite"/>
    </source>
</evidence>
<organism evidence="2 3">
    <name type="scientific">Haloarcula salinisoli</name>
    <dbReference type="NCBI Taxonomy" id="2487746"/>
    <lineage>
        <taxon>Archaea</taxon>
        <taxon>Methanobacteriati</taxon>
        <taxon>Methanobacteriota</taxon>
        <taxon>Stenosarchaea group</taxon>
        <taxon>Halobacteria</taxon>
        <taxon>Halobacteriales</taxon>
        <taxon>Haloarculaceae</taxon>
        <taxon>Haloarcula</taxon>
    </lineage>
</organism>
<comment type="caution">
    <text evidence="2">The sequence shown here is derived from an EMBL/GenBank/DDBJ whole genome shotgun (WGS) entry which is preliminary data.</text>
</comment>
<dbReference type="Proteomes" id="UP000783863">
    <property type="component" value="Unassembled WGS sequence"/>
</dbReference>
<dbReference type="AlphaFoldDB" id="A0A8J7YDE1"/>
<name>A0A8J7YDE1_9EURY</name>
<evidence type="ECO:0000313" key="2">
    <source>
        <dbReference type="EMBL" id="MBX0304005.1"/>
    </source>
</evidence>
<evidence type="ECO:0000313" key="3">
    <source>
        <dbReference type="Proteomes" id="UP000783863"/>
    </source>
</evidence>
<protein>
    <submittedName>
        <fullName evidence="2">Uncharacterized protein</fullName>
    </submittedName>
</protein>
<reference evidence="2" key="1">
    <citation type="submission" date="2021-06" db="EMBL/GenBank/DDBJ databases">
        <title>Halomicroarcula sp. F24A a new haloarchaeum isolated from saline soil.</title>
        <authorList>
            <person name="Duran-Viseras A."/>
            <person name="Sanchez-Porro C."/>
            <person name="Ventosa A."/>
        </authorList>
    </citation>
    <scope>NUCLEOTIDE SEQUENCE</scope>
    <source>
        <strain evidence="2">F24A</strain>
    </source>
</reference>
<dbReference type="EMBL" id="RKLQ01000002">
    <property type="protein sequence ID" value="MBX0304005.1"/>
    <property type="molecule type" value="Genomic_DNA"/>
</dbReference>
<proteinExistence type="predicted"/>